<dbReference type="InterPro" id="IPR036390">
    <property type="entry name" value="WH_DNA-bd_sf"/>
</dbReference>
<dbReference type="RefSeq" id="WP_212492437.1">
    <property type="nucleotide sequence ID" value="NZ_JAFCJH010000008.1"/>
</dbReference>
<name>A0ABS5FH07_9BRAD</name>
<dbReference type="PANTHER" id="PTHR30419:SF8">
    <property type="entry name" value="NITROGEN ASSIMILATION TRANSCRIPTIONAL ACTIVATOR-RELATED"/>
    <property type="match status" value="1"/>
</dbReference>
<dbReference type="PRINTS" id="PR00039">
    <property type="entry name" value="HTHLYSR"/>
</dbReference>
<dbReference type="SUPFAM" id="SSF46785">
    <property type="entry name" value="Winged helix' DNA-binding domain"/>
    <property type="match status" value="1"/>
</dbReference>
<sequence length="325" mass="34626">MDIKTSSPIAGRIKYRQVSCFLEVAERRSFVRAAEALHTTQPAVSKTIAELEEALGVVLLERSRRGVHLTAYGEVFRRHAGASVAALRQGVESLVSAQAGGALRVAIGVLPTVAAAVMPRAIKRAKERGLSATVYLAPGTNDVLLGLLKAKELDLVVGRFADSALMRGLVFEHLYSEQITIVGRAGHPLADRQHAPLGVIKNYTVVLPETGSIIRPTVDTLLRSRGLSELSDVIETTSPTFGRAYLRLSDAIWIISRGVVADDLQSGELIELPIDVDVVTGPVGLTMRADAAPTLPIQIIRDAIHAVTIEIGLALPGQSISTSGT</sequence>
<dbReference type="InterPro" id="IPR000847">
    <property type="entry name" value="LysR_HTH_N"/>
</dbReference>
<dbReference type="SUPFAM" id="SSF53850">
    <property type="entry name" value="Periplasmic binding protein-like II"/>
    <property type="match status" value="1"/>
</dbReference>
<evidence type="ECO:0000313" key="7">
    <source>
        <dbReference type="EMBL" id="MBR0795691.1"/>
    </source>
</evidence>
<comment type="caution">
    <text evidence="7">The sequence shown here is derived from an EMBL/GenBank/DDBJ whole genome shotgun (WGS) entry which is preliminary data.</text>
</comment>
<evidence type="ECO:0000256" key="4">
    <source>
        <dbReference type="ARBA" id="ARBA00023125"/>
    </source>
</evidence>
<accession>A0ABS5FH07</accession>
<dbReference type="InterPro" id="IPR012787">
    <property type="entry name" value="TF_PcaQ"/>
</dbReference>
<dbReference type="InterPro" id="IPR036388">
    <property type="entry name" value="WH-like_DNA-bd_sf"/>
</dbReference>
<evidence type="ECO:0000256" key="1">
    <source>
        <dbReference type="ARBA" id="ARBA00003502"/>
    </source>
</evidence>
<dbReference type="NCBIfam" id="TIGR02424">
    <property type="entry name" value="TF_pcaQ"/>
    <property type="match status" value="1"/>
</dbReference>
<evidence type="ECO:0000256" key="5">
    <source>
        <dbReference type="ARBA" id="ARBA00023163"/>
    </source>
</evidence>
<reference evidence="8" key="1">
    <citation type="journal article" date="2021" name="ISME J.">
        <title>Evolutionary origin and ecological implication of a unique nif island in free-living Bradyrhizobium lineages.</title>
        <authorList>
            <person name="Tao J."/>
        </authorList>
    </citation>
    <scope>NUCLEOTIDE SEQUENCE [LARGE SCALE GENOMIC DNA]</scope>
    <source>
        <strain evidence="8">SZCCT0434</strain>
    </source>
</reference>
<keyword evidence="8" id="KW-1185">Reference proteome</keyword>
<dbReference type="PANTHER" id="PTHR30419">
    <property type="entry name" value="HTH-TYPE TRANSCRIPTIONAL REGULATOR YBHD"/>
    <property type="match status" value="1"/>
</dbReference>
<comment type="function">
    <text evidence="1">NodD regulates the expression of the nodABCFE genes which encode other nodulation proteins. NodD is also a negative regulator of its own expression. Binds flavonoids as inducers.</text>
</comment>
<evidence type="ECO:0000313" key="8">
    <source>
        <dbReference type="Proteomes" id="UP001315278"/>
    </source>
</evidence>
<dbReference type="Proteomes" id="UP001315278">
    <property type="component" value="Unassembled WGS sequence"/>
</dbReference>
<proteinExistence type="inferred from homology"/>
<keyword evidence="3" id="KW-0805">Transcription regulation</keyword>
<keyword evidence="4" id="KW-0238">DNA-binding</keyword>
<keyword evidence="5" id="KW-0804">Transcription</keyword>
<gene>
    <name evidence="7" type="primary">pcaQ</name>
    <name evidence="7" type="ORF">JQ615_09855</name>
</gene>
<evidence type="ECO:0000256" key="3">
    <source>
        <dbReference type="ARBA" id="ARBA00023015"/>
    </source>
</evidence>
<dbReference type="Pfam" id="PF03466">
    <property type="entry name" value="LysR_substrate"/>
    <property type="match status" value="1"/>
</dbReference>
<dbReference type="InterPro" id="IPR005119">
    <property type="entry name" value="LysR_subst-bd"/>
</dbReference>
<protein>
    <submittedName>
        <fullName evidence="7">Pca operon transcription factor PcaQ</fullName>
    </submittedName>
</protein>
<dbReference type="Gene3D" id="1.10.10.10">
    <property type="entry name" value="Winged helix-like DNA-binding domain superfamily/Winged helix DNA-binding domain"/>
    <property type="match status" value="1"/>
</dbReference>
<dbReference type="Gene3D" id="3.40.190.10">
    <property type="entry name" value="Periplasmic binding protein-like II"/>
    <property type="match status" value="2"/>
</dbReference>
<dbReference type="EMBL" id="JAFCJH010000008">
    <property type="protein sequence ID" value="MBR0795691.1"/>
    <property type="molecule type" value="Genomic_DNA"/>
</dbReference>
<feature type="domain" description="HTH lysR-type" evidence="6">
    <location>
        <begin position="13"/>
        <end position="70"/>
    </location>
</feature>
<organism evidence="7 8">
    <name type="scientific">Bradyrhizobium jicamae</name>
    <dbReference type="NCBI Taxonomy" id="280332"/>
    <lineage>
        <taxon>Bacteria</taxon>
        <taxon>Pseudomonadati</taxon>
        <taxon>Pseudomonadota</taxon>
        <taxon>Alphaproteobacteria</taxon>
        <taxon>Hyphomicrobiales</taxon>
        <taxon>Nitrobacteraceae</taxon>
        <taxon>Bradyrhizobium</taxon>
    </lineage>
</organism>
<comment type="similarity">
    <text evidence="2">Belongs to the LysR transcriptional regulatory family.</text>
</comment>
<dbReference type="InterPro" id="IPR050950">
    <property type="entry name" value="HTH-type_LysR_regulators"/>
</dbReference>
<dbReference type="Pfam" id="PF00126">
    <property type="entry name" value="HTH_1"/>
    <property type="match status" value="1"/>
</dbReference>
<evidence type="ECO:0000259" key="6">
    <source>
        <dbReference type="PROSITE" id="PS50931"/>
    </source>
</evidence>
<evidence type="ECO:0000256" key="2">
    <source>
        <dbReference type="ARBA" id="ARBA00009437"/>
    </source>
</evidence>
<dbReference type="PROSITE" id="PS50931">
    <property type="entry name" value="HTH_LYSR"/>
    <property type="match status" value="1"/>
</dbReference>